<keyword evidence="3" id="KW-1185">Reference proteome</keyword>
<evidence type="ECO:0000256" key="1">
    <source>
        <dbReference type="SAM" id="SignalP"/>
    </source>
</evidence>
<dbReference type="AlphaFoldDB" id="A0AAD9DGJ9"/>
<sequence length="260" mass="28497">MMVLFITSLIVVCFGAAASDAFLLIAETRIQAAAIHQLTLSGSGDNEPILHNFGDGDFGGPNEAKDGTSRISQSRRKMVFASLLMPISQLNPNKADAACLPGDIREDCIGIYKLPMDDAAAKYVETPEMLKMYAPDLKWVEPIQYPATYQDAINQLKEQRQNFDVAQENIAKGDIRQAGLILLDVVPKVTSAGRYIVRSYSIAANNERNKASDSDEAKTLDMKSYRIEYALNECLGYLGETDVLIGQGLRGELGVSARRN</sequence>
<gene>
    <name evidence="2" type="ORF">QTG54_004356</name>
</gene>
<accession>A0AAD9DGJ9</accession>
<dbReference type="Proteomes" id="UP001224775">
    <property type="component" value="Unassembled WGS sequence"/>
</dbReference>
<name>A0AAD9DGJ9_9STRA</name>
<proteinExistence type="predicted"/>
<dbReference type="EMBL" id="JATAAI010000006">
    <property type="protein sequence ID" value="KAK1745065.1"/>
    <property type="molecule type" value="Genomic_DNA"/>
</dbReference>
<evidence type="ECO:0000313" key="2">
    <source>
        <dbReference type="EMBL" id="KAK1745065.1"/>
    </source>
</evidence>
<protein>
    <submittedName>
        <fullName evidence="2">Uncharacterized protein</fullName>
    </submittedName>
</protein>
<feature type="signal peptide" evidence="1">
    <location>
        <begin position="1"/>
        <end position="21"/>
    </location>
</feature>
<reference evidence="2" key="1">
    <citation type="submission" date="2023-06" db="EMBL/GenBank/DDBJ databases">
        <title>Survivors Of The Sea: Transcriptome response of Skeletonema marinoi to long-term dormancy.</title>
        <authorList>
            <person name="Pinder M.I.M."/>
            <person name="Kourtchenko O."/>
            <person name="Robertson E.K."/>
            <person name="Larsson T."/>
            <person name="Maumus F."/>
            <person name="Osuna-Cruz C.M."/>
            <person name="Vancaester E."/>
            <person name="Stenow R."/>
            <person name="Vandepoele K."/>
            <person name="Ploug H."/>
            <person name="Bruchert V."/>
            <person name="Godhe A."/>
            <person name="Topel M."/>
        </authorList>
    </citation>
    <scope>NUCLEOTIDE SEQUENCE</scope>
    <source>
        <strain evidence="2">R05AC</strain>
    </source>
</reference>
<organism evidence="2 3">
    <name type="scientific">Skeletonema marinoi</name>
    <dbReference type="NCBI Taxonomy" id="267567"/>
    <lineage>
        <taxon>Eukaryota</taxon>
        <taxon>Sar</taxon>
        <taxon>Stramenopiles</taxon>
        <taxon>Ochrophyta</taxon>
        <taxon>Bacillariophyta</taxon>
        <taxon>Coscinodiscophyceae</taxon>
        <taxon>Thalassiosirophycidae</taxon>
        <taxon>Thalassiosirales</taxon>
        <taxon>Skeletonemataceae</taxon>
        <taxon>Skeletonema</taxon>
        <taxon>Skeletonema marinoi-dohrnii complex</taxon>
    </lineage>
</organism>
<evidence type="ECO:0000313" key="3">
    <source>
        <dbReference type="Proteomes" id="UP001224775"/>
    </source>
</evidence>
<feature type="chain" id="PRO_5042297543" evidence="1">
    <location>
        <begin position="22"/>
        <end position="260"/>
    </location>
</feature>
<keyword evidence="1" id="KW-0732">Signal</keyword>
<comment type="caution">
    <text evidence="2">The sequence shown here is derived from an EMBL/GenBank/DDBJ whole genome shotgun (WGS) entry which is preliminary data.</text>
</comment>